<organism evidence="7 8">
    <name type="scientific">Vespula vulgaris</name>
    <name type="common">Yellow jacket</name>
    <name type="synonym">Wasp</name>
    <dbReference type="NCBI Taxonomy" id="7454"/>
    <lineage>
        <taxon>Eukaryota</taxon>
        <taxon>Metazoa</taxon>
        <taxon>Ecdysozoa</taxon>
        <taxon>Arthropoda</taxon>
        <taxon>Hexapoda</taxon>
        <taxon>Insecta</taxon>
        <taxon>Pterygota</taxon>
        <taxon>Neoptera</taxon>
        <taxon>Endopterygota</taxon>
        <taxon>Hymenoptera</taxon>
        <taxon>Apocrita</taxon>
        <taxon>Aculeata</taxon>
        <taxon>Vespoidea</taxon>
        <taxon>Vespidae</taxon>
        <taxon>Vespinae</taxon>
        <taxon>Vespula</taxon>
    </lineage>
</organism>
<dbReference type="PANTHER" id="PTHR46117:SF3">
    <property type="entry name" value="FI24210P1"/>
    <property type="match status" value="1"/>
</dbReference>
<evidence type="ECO:0000256" key="5">
    <source>
        <dbReference type="SAM" id="Coils"/>
    </source>
</evidence>
<evidence type="ECO:0000259" key="6">
    <source>
        <dbReference type="PROSITE" id="PS50888"/>
    </source>
</evidence>
<dbReference type="InterPro" id="IPR011598">
    <property type="entry name" value="bHLH_dom"/>
</dbReference>
<feature type="domain" description="BHLH" evidence="6">
    <location>
        <begin position="178"/>
        <end position="247"/>
    </location>
</feature>
<dbReference type="GO" id="GO:0005634">
    <property type="term" value="C:nucleus"/>
    <property type="evidence" value="ECO:0007669"/>
    <property type="project" value="UniProtKB-SubCell"/>
</dbReference>
<feature type="coiled-coil region" evidence="5">
    <location>
        <begin position="254"/>
        <end position="288"/>
    </location>
</feature>
<dbReference type="InterPro" id="IPR036638">
    <property type="entry name" value="HLH_DNA-bd_sf"/>
</dbReference>
<dbReference type="SUPFAM" id="SSF47459">
    <property type="entry name" value="HLH, helix-loop-helix DNA-binding domain"/>
    <property type="match status" value="1"/>
</dbReference>
<dbReference type="Proteomes" id="UP000614350">
    <property type="component" value="Unassembled WGS sequence"/>
</dbReference>
<protein>
    <recommendedName>
        <fullName evidence="6">BHLH domain-containing protein</fullName>
    </recommendedName>
</protein>
<dbReference type="PANTHER" id="PTHR46117">
    <property type="entry name" value="FI24210P1"/>
    <property type="match status" value="1"/>
</dbReference>
<dbReference type="EMBL" id="JACSEA010000002">
    <property type="protein sequence ID" value="KAF7407143.1"/>
    <property type="molecule type" value="Genomic_DNA"/>
</dbReference>
<comment type="caution">
    <text evidence="7">The sequence shown here is derived from an EMBL/GenBank/DDBJ whole genome shotgun (WGS) entry which is preliminary data.</text>
</comment>
<comment type="subcellular location">
    <subcellularLocation>
        <location evidence="1">Nucleus</location>
    </subcellularLocation>
</comment>
<proteinExistence type="predicted"/>
<evidence type="ECO:0000313" key="8">
    <source>
        <dbReference type="Proteomes" id="UP000614350"/>
    </source>
</evidence>
<evidence type="ECO:0000256" key="1">
    <source>
        <dbReference type="ARBA" id="ARBA00004123"/>
    </source>
</evidence>
<dbReference type="PROSITE" id="PS50888">
    <property type="entry name" value="BHLH"/>
    <property type="match status" value="1"/>
</dbReference>
<gene>
    <name evidence="7" type="ORF">HZH66_001680</name>
</gene>
<dbReference type="GO" id="GO:0000978">
    <property type="term" value="F:RNA polymerase II cis-regulatory region sequence-specific DNA binding"/>
    <property type="evidence" value="ECO:0007669"/>
    <property type="project" value="TreeGrafter"/>
</dbReference>
<dbReference type="AlphaFoldDB" id="A0A834KI34"/>
<evidence type="ECO:0000313" key="7">
    <source>
        <dbReference type="EMBL" id="KAF7407143.1"/>
    </source>
</evidence>
<dbReference type="GO" id="GO:0000981">
    <property type="term" value="F:DNA-binding transcription factor activity, RNA polymerase II-specific"/>
    <property type="evidence" value="ECO:0007669"/>
    <property type="project" value="TreeGrafter"/>
</dbReference>
<dbReference type="GO" id="GO:0046983">
    <property type="term" value="F:protein dimerization activity"/>
    <property type="evidence" value="ECO:0007669"/>
    <property type="project" value="InterPro"/>
</dbReference>
<evidence type="ECO:0000256" key="4">
    <source>
        <dbReference type="ARBA" id="ARBA00023242"/>
    </source>
</evidence>
<dbReference type="InterPro" id="IPR051732">
    <property type="entry name" value="USF"/>
</dbReference>
<accession>A0A834KI34</accession>
<dbReference type="Pfam" id="PF00010">
    <property type="entry name" value="HLH"/>
    <property type="match status" value="1"/>
</dbReference>
<name>A0A834KI34_VESVU</name>
<evidence type="ECO:0000256" key="3">
    <source>
        <dbReference type="ARBA" id="ARBA00023163"/>
    </source>
</evidence>
<evidence type="ECO:0000256" key="2">
    <source>
        <dbReference type="ARBA" id="ARBA00023015"/>
    </source>
</evidence>
<reference evidence="7" key="1">
    <citation type="journal article" date="2020" name="G3 (Bethesda)">
        <title>High-Quality Assemblies for Three Invasive Social Wasps from the &lt;i&gt;Vespula&lt;/i&gt; Genus.</title>
        <authorList>
            <person name="Harrop T.W.R."/>
            <person name="Guhlin J."/>
            <person name="McLaughlin G.M."/>
            <person name="Permina E."/>
            <person name="Stockwell P."/>
            <person name="Gilligan J."/>
            <person name="Le Lec M.F."/>
            <person name="Gruber M.A.M."/>
            <person name="Quinn O."/>
            <person name="Lovegrove M."/>
            <person name="Duncan E.J."/>
            <person name="Remnant E.J."/>
            <person name="Van Eeckhoven J."/>
            <person name="Graham B."/>
            <person name="Knapp R.A."/>
            <person name="Langford K.W."/>
            <person name="Kronenberg Z."/>
            <person name="Press M.O."/>
            <person name="Eacker S.M."/>
            <person name="Wilson-Rankin E.E."/>
            <person name="Purcell J."/>
            <person name="Lester P.J."/>
            <person name="Dearden P.K."/>
        </authorList>
    </citation>
    <scope>NUCLEOTIDE SEQUENCE</scope>
    <source>
        <strain evidence="7">Marl-1</strain>
    </source>
</reference>
<dbReference type="Gene3D" id="4.10.280.10">
    <property type="entry name" value="Helix-loop-helix DNA-binding domain"/>
    <property type="match status" value="1"/>
</dbReference>
<keyword evidence="5" id="KW-0175">Coiled coil</keyword>
<keyword evidence="4" id="KW-0539">Nucleus</keyword>
<dbReference type="SMART" id="SM00353">
    <property type="entry name" value="HLH"/>
    <property type="match status" value="1"/>
</dbReference>
<sequence>MTSLPRPVTSSREFWQIQTFLVENMDILDQHLQQQDVRSPDSARCALTAVGRQESWNTVGTKDESGTGIVIEEAEIVDCEAEAVGDDGMRYQEALAYRVVQVNGTSSSNEIELPVGQPGSNTVQVLTSPLNGQFYVIGNANDVFTTAQTSRSLVPRTTTLQIETPRNCTTGLKKRDDRRRATHNEVERRRRDKINNWIAKLGKIIPECNATTNTSAGSGNGGEGKANYETQSKGGILAKACEYIGELRAANQGLGQCLRDNEKLRQEITALKQLISQLKRENLQLRTQLSSSSGTSADVHLTMILCSKKGLPLPTIEEGVYITANGNMSFSH</sequence>
<dbReference type="CDD" id="cd11396">
    <property type="entry name" value="bHLHzip_USF"/>
    <property type="match status" value="1"/>
</dbReference>
<keyword evidence="3" id="KW-0804">Transcription</keyword>
<keyword evidence="8" id="KW-1185">Reference proteome</keyword>
<keyword evidence="2" id="KW-0805">Transcription regulation</keyword>